<dbReference type="Gene3D" id="1.25.40.10">
    <property type="entry name" value="Tetratricopeptide repeat domain"/>
    <property type="match status" value="1"/>
</dbReference>
<dbReference type="Proteomes" id="UP000466785">
    <property type="component" value="Chromosome"/>
</dbReference>
<feature type="transmembrane region" description="Helical" evidence="1">
    <location>
        <begin position="294"/>
        <end position="312"/>
    </location>
</feature>
<keyword evidence="1" id="KW-1133">Transmembrane helix</keyword>
<sequence>MAPAMTEPPPAEVAIQKAQTLLDIGRNRDAAMIAWEGLRSEPENPALMGLVAWALQADCRHSEARQWAERSLSFDARQAWVHDVRARAILDGTGTPEQAVESAFTAVRLDPSSTVNRFTLTRAYLQAGMPAEGESTAHAIRRSDPESELGPLAEAMVEIDRARFLRLRPILAGFAVVVTNGLILVVWGIWWLVLAAKRAGPLRRADSLILEAVRLDPGNAATHAAAAEVAQMRFRYVQSVDSSLAAAAIEAGLVDADELAAKITRRTCLAAIAGFAFWYVWTTALSAYTSETAAGVSGAVIGLAALGAVCWLDRVQTRRLPAGLLRRVRRQWGLPVVASAVALLCLALGVGLVLDSTPVLAVAAFVPGVAVASSAAILLVALHSGRR</sequence>
<dbReference type="EMBL" id="AP022570">
    <property type="protein sequence ID" value="BBX51379.1"/>
    <property type="molecule type" value="Genomic_DNA"/>
</dbReference>
<dbReference type="AlphaFoldDB" id="A0A6N4VAC9"/>
<evidence type="ECO:0008006" key="4">
    <source>
        <dbReference type="Google" id="ProtNLM"/>
    </source>
</evidence>
<feature type="transmembrane region" description="Helical" evidence="1">
    <location>
        <begin position="268"/>
        <end position="288"/>
    </location>
</feature>
<keyword evidence="1" id="KW-0812">Transmembrane</keyword>
<organism evidence="2 3">
    <name type="scientific">Mycolicibacterium poriferae</name>
    <dbReference type="NCBI Taxonomy" id="39694"/>
    <lineage>
        <taxon>Bacteria</taxon>
        <taxon>Bacillati</taxon>
        <taxon>Actinomycetota</taxon>
        <taxon>Actinomycetes</taxon>
        <taxon>Mycobacteriales</taxon>
        <taxon>Mycobacteriaceae</taxon>
        <taxon>Mycolicibacterium</taxon>
    </lineage>
</organism>
<feature type="transmembrane region" description="Helical" evidence="1">
    <location>
        <begin position="170"/>
        <end position="194"/>
    </location>
</feature>
<dbReference type="SUPFAM" id="SSF48452">
    <property type="entry name" value="TPR-like"/>
    <property type="match status" value="1"/>
</dbReference>
<dbReference type="KEGG" id="mpof:MPOR_24050"/>
<keyword evidence="1" id="KW-0472">Membrane</keyword>
<name>A0A6N4VAC9_9MYCO</name>
<gene>
    <name evidence="2" type="ORF">MPOR_24050</name>
</gene>
<evidence type="ECO:0000256" key="1">
    <source>
        <dbReference type="SAM" id="Phobius"/>
    </source>
</evidence>
<evidence type="ECO:0000313" key="3">
    <source>
        <dbReference type="Proteomes" id="UP000466785"/>
    </source>
</evidence>
<reference evidence="2 3" key="1">
    <citation type="journal article" date="2019" name="Emerg. Microbes Infect.">
        <title>Comprehensive subspecies identification of 175 nontuberculous mycobacteria species based on 7547 genomic profiles.</title>
        <authorList>
            <person name="Matsumoto Y."/>
            <person name="Kinjo T."/>
            <person name="Motooka D."/>
            <person name="Nabeya D."/>
            <person name="Jung N."/>
            <person name="Uechi K."/>
            <person name="Horii T."/>
            <person name="Iida T."/>
            <person name="Fujita J."/>
            <person name="Nakamura S."/>
        </authorList>
    </citation>
    <scope>NUCLEOTIDE SEQUENCE [LARGE SCALE GENOMIC DNA]</scope>
    <source>
        <strain evidence="2 3">JCM 12603</strain>
    </source>
</reference>
<keyword evidence="3" id="KW-1185">Reference proteome</keyword>
<dbReference type="InterPro" id="IPR011990">
    <property type="entry name" value="TPR-like_helical_dom_sf"/>
</dbReference>
<proteinExistence type="predicted"/>
<protein>
    <recommendedName>
        <fullName evidence="4">Tetratricopeptide repeat protein</fullName>
    </recommendedName>
</protein>
<feature type="transmembrane region" description="Helical" evidence="1">
    <location>
        <begin position="360"/>
        <end position="382"/>
    </location>
</feature>
<feature type="transmembrane region" description="Helical" evidence="1">
    <location>
        <begin position="332"/>
        <end position="354"/>
    </location>
</feature>
<accession>A0A6N4VAC9</accession>
<evidence type="ECO:0000313" key="2">
    <source>
        <dbReference type="EMBL" id="BBX51379.1"/>
    </source>
</evidence>